<dbReference type="AlphaFoldDB" id="A0A5M3WD07"/>
<protein>
    <submittedName>
        <fullName evidence="2">Uncharacterized protein</fullName>
    </submittedName>
</protein>
<evidence type="ECO:0000313" key="3">
    <source>
        <dbReference type="Proteomes" id="UP000331127"/>
    </source>
</evidence>
<keyword evidence="3" id="KW-1185">Reference proteome</keyword>
<reference evidence="2 3" key="1">
    <citation type="submission" date="2019-10" db="EMBL/GenBank/DDBJ databases">
        <title>Whole genome shotgun sequence of Acrocarpospora macrocephala NBRC 16266.</title>
        <authorList>
            <person name="Ichikawa N."/>
            <person name="Kimura A."/>
            <person name="Kitahashi Y."/>
            <person name="Komaki H."/>
            <person name="Oguchi A."/>
        </authorList>
    </citation>
    <scope>NUCLEOTIDE SEQUENCE [LARGE SCALE GENOMIC DNA]</scope>
    <source>
        <strain evidence="2 3">NBRC 16266</strain>
    </source>
</reference>
<feature type="region of interest" description="Disordered" evidence="1">
    <location>
        <begin position="102"/>
        <end position="127"/>
    </location>
</feature>
<name>A0A5M3WD07_9ACTN</name>
<dbReference type="Proteomes" id="UP000331127">
    <property type="component" value="Unassembled WGS sequence"/>
</dbReference>
<sequence length="127" mass="13312">MHAIHVGDEVQAVGGERGMVGERAQGGGAVGGQGGQLHDPGRGDMFYEKPPIERVFADHTIRVAGAGWNALADDPGKCRKRSLSGLQAPWCIFYSRRSGGVRSAEGVNRGAGRGSRRTGRSLGGNID</sequence>
<comment type="caution">
    <text evidence="2">The sequence shown here is derived from an EMBL/GenBank/DDBJ whole genome shotgun (WGS) entry which is preliminary data.</text>
</comment>
<accession>A0A5M3WD07</accession>
<dbReference type="EMBL" id="BLAE01000004">
    <property type="protein sequence ID" value="GES06947.1"/>
    <property type="molecule type" value="Genomic_DNA"/>
</dbReference>
<gene>
    <name evidence="2" type="ORF">Amac_005420</name>
</gene>
<proteinExistence type="predicted"/>
<feature type="region of interest" description="Disordered" evidence="1">
    <location>
        <begin position="20"/>
        <end position="46"/>
    </location>
</feature>
<evidence type="ECO:0000256" key="1">
    <source>
        <dbReference type="SAM" id="MobiDB-lite"/>
    </source>
</evidence>
<feature type="compositionally biased region" description="Gly residues" evidence="1">
    <location>
        <begin position="24"/>
        <end position="35"/>
    </location>
</feature>
<organism evidence="2 3">
    <name type="scientific">Acrocarpospora macrocephala</name>
    <dbReference type="NCBI Taxonomy" id="150177"/>
    <lineage>
        <taxon>Bacteria</taxon>
        <taxon>Bacillati</taxon>
        <taxon>Actinomycetota</taxon>
        <taxon>Actinomycetes</taxon>
        <taxon>Streptosporangiales</taxon>
        <taxon>Streptosporangiaceae</taxon>
        <taxon>Acrocarpospora</taxon>
    </lineage>
</organism>
<evidence type="ECO:0000313" key="2">
    <source>
        <dbReference type="EMBL" id="GES06947.1"/>
    </source>
</evidence>